<evidence type="ECO:0000313" key="3">
    <source>
        <dbReference type="Proteomes" id="UP000324222"/>
    </source>
</evidence>
<protein>
    <submittedName>
        <fullName evidence="2">Uncharacterized protein</fullName>
    </submittedName>
</protein>
<feature type="region of interest" description="Disordered" evidence="1">
    <location>
        <begin position="56"/>
        <end position="76"/>
    </location>
</feature>
<accession>A0A5B7FLU1</accession>
<sequence length="126" mass="14097">MMEEQGPKQHVREAPIRYKCLSFKWPSPNAALPSQRNTFLPINLSLETTSCARGTTSVPCAPRHNTPAEEEAAMPTKYTREEASPCHCSKPWHPYTSAPNCDLQHDAQLVTSQVIDVIFLLTGYNL</sequence>
<dbReference type="AlphaFoldDB" id="A0A5B7FLU1"/>
<keyword evidence="3" id="KW-1185">Reference proteome</keyword>
<evidence type="ECO:0000256" key="1">
    <source>
        <dbReference type="SAM" id="MobiDB-lite"/>
    </source>
</evidence>
<dbReference type="Proteomes" id="UP000324222">
    <property type="component" value="Unassembled WGS sequence"/>
</dbReference>
<gene>
    <name evidence="2" type="ORF">E2C01_042411</name>
</gene>
<name>A0A5B7FLU1_PORTR</name>
<evidence type="ECO:0000313" key="2">
    <source>
        <dbReference type="EMBL" id="MPC48630.1"/>
    </source>
</evidence>
<comment type="caution">
    <text evidence="2">The sequence shown here is derived from an EMBL/GenBank/DDBJ whole genome shotgun (WGS) entry which is preliminary data.</text>
</comment>
<organism evidence="2 3">
    <name type="scientific">Portunus trituberculatus</name>
    <name type="common">Swimming crab</name>
    <name type="synonym">Neptunus trituberculatus</name>
    <dbReference type="NCBI Taxonomy" id="210409"/>
    <lineage>
        <taxon>Eukaryota</taxon>
        <taxon>Metazoa</taxon>
        <taxon>Ecdysozoa</taxon>
        <taxon>Arthropoda</taxon>
        <taxon>Crustacea</taxon>
        <taxon>Multicrustacea</taxon>
        <taxon>Malacostraca</taxon>
        <taxon>Eumalacostraca</taxon>
        <taxon>Eucarida</taxon>
        <taxon>Decapoda</taxon>
        <taxon>Pleocyemata</taxon>
        <taxon>Brachyura</taxon>
        <taxon>Eubrachyura</taxon>
        <taxon>Portunoidea</taxon>
        <taxon>Portunidae</taxon>
        <taxon>Portuninae</taxon>
        <taxon>Portunus</taxon>
    </lineage>
</organism>
<proteinExistence type="predicted"/>
<reference evidence="2 3" key="1">
    <citation type="submission" date="2019-05" db="EMBL/GenBank/DDBJ databases">
        <title>Another draft genome of Portunus trituberculatus and its Hox gene families provides insights of decapod evolution.</title>
        <authorList>
            <person name="Jeong J.-H."/>
            <person name="Song I."/>
            <person name="Kim S."/>
            <person name="Choi T."/>
            <person name="Kim D."/>
            <person name="Ryu S."/>
            <person name="Kim W."/>
        </authorList>
    </citation>
    <scope>NUCLEOTIDE SEQUENCE [LARGE SCALE GENOMIC DNA]</scope>
    <source>
        <tissue evidence="2">Muscle</tissue>
    </source>
</reference>
<dbReference type="EMBL" id="VSRR010008385">
    <property type="protein sequence ID" value="MPC48630.1"/>
    <property type="molecule type" value="Genomic_DNA"/>
</dbReference>